<evidence type="ECO:0000313" key="2">
    <source>
        <dbReference type="Proteomes" id="UP000326729"/>
    </source>
</evidence>
<dbReference type="OrthoDB" id="8482295at2"/>
<proteinExistence type="predicted"/>
<evidence type="ECO:0000313" key="1">
    <source>
        <dbReference type="EMBL" id="VVM53667.1"/>
    </source>
</evidence>
<accession>A0A5E6QED2</accession>
<protein>
    <recommendedName>
        <fullName evidence="3">MchC protein</fullName>
    </recommendedName>
</protein>
<gene>
    <name evidence="1" type="ORF">PS659_00947</name>
</gene>
<dbReference type="Proteomes" id="UP000326729">
    <property type="component" value="Unassembled WGS sequence"/>
</dbReference>
<organism evidence="1 2">
    <name type="scientific">Pseudomonas fluorescens</name>
    <dbReference type="NCBI Taxonomy" id="294"/>
    <lineage>
        <taxon>Bacteria</taxon>
        <taxon>Pseudomonadati</taxon>
        <taxon>Pseudomonadota</taxon>
        <taxon>Gammaproteobacteria</taxon>
        <taxon>Pseudomonadales</taxon>
        <taxon>Pseudomonadaceae</taxon>
        <taxon>Pseudomonas</taxon>
    </lineage>
</organism>
<dbReference type="RefSeq" id="WP_150715074.1">
    <property type="nucleotide sequence ID" value="NZ_CABVGY010000004.1"/>
</dbReference>
<dbReference type="AlphaFoldDB" id="A0A5E6QED2"/>
<sequence>MNGKQLSDLREIFISFETQKLDKCRIVYINEVLANGKSPKDILSEYSFIVRPKPAAPRNESVVKTFMAERYGGDGILSNGGGGRCGFDGIWQLKGLGPNQLVGNEVDPRHGDGNLSLETAIYESIWSEIIQAVLPFGAIRTIAILDTGSEFDFGGVMTPRGLLVRQPVVRPAHFIRATYFRQKQLNTLGEDAQRVKAVIGKLVEFLPGASAPASSSLAERLQFGLLELAGRYAEQFAAARAKHIIHYNVSASNLSLDGAWLDLSETRLFTNFINGDRTDVDRFNTEYLPSIQSLQSLCYYLSKYAVISFEQSLHLSETTTAHFIRTYNTQLSLYRVTQTGFPLWLVRQLAHTAEFAAFSSCLEKILELDDFTVSALTLGEDWDGYERWTARLYSTLLSSKTSPASSINLAWLNIGVARIGQLLSSYSQFFDLAAQAASEQHIGLRNFTCCIAINVTRLNRSHRVLHNLEENIGRIRVNVQINRESAYQTLMSEAVLAARLNLASEHASRTPFWLSHALSIWFDPRSGLFTLLNADSHTLTTTELIEFSKQEIEVRRALCFYHGIWSSLNEKEI</sequence>
<reference evidence="1 2" key="1">
    <citation type="submission" date="2019-09" db="EMBL/GenBank/DDBJ databases">
        <authorList>
            <person name="Chandra G."/>
            <person name="Truman W A."/>
        </authorList>
    </citation>
    <scope>NUCLEOTIDE SEQUENCE [LARGE SCALE GENOMIC DNA]</scope>
    <source>
        <strain evidence="1">PS659</strain>
    </source>
</reference>
<dbReference type="EMBL" id="CABVGY010000004">
    <property type="protein sequence ID" value="VVM53667.1"/>
    <property type="molecule type" value="Genomic_DNA"/>
</dbReference>
<evidence type="ECO:0008006" key="3">
    <source>
        <dbReference type="Google" id="ProtNLM"/>
    </source>
</evidence>
<name>A0A5E6QED2_PSEFL</name>